<dbReference type="EMBL" id="QTJX01000002">
    <property type="protein sequence ID" value="RDY59414.1"/>
    <property type="molecule type" value="Genomic_DNA"/>
</dbReference>
<dbReference type="InterPro" id="IPR017853">
    <property type="entry name" value="GH"/>
</dbReference>
<dbReference type="SUPFAM" id="SSF51445">
    <property type="entry name" value="(Trans)glycosidases"/>
    <property type="match status" value="1"/>
</dbReference>
<reference evidence="1 2" key="1">
    <citation type="submission" date="2018-08" db="EMBL/GenBank/DDBJ databases">
        <title>Muricauda nanhaiensis sp. nov., isolated from seawater of the South China Sea.</title>
        <authorList>
            <person name="Dang Y."/>
        </authorList>
    </citation>
    <scope>NUCLEOTIDE SEQUENCE [LARGE SCALE GENOMIC DNA]</scope>
    <source>
        <strain evidence="1 2">SM1704</strain>
    </source>
</reference>
<protein>
    <submittedName>
        <fullName evidence="1">Glycoside hydrolase</fullName>
    </submittedName>
</protein>
<evidence type="ECO:0000313" key="2">
    <source>
        <dbReference type="Proteomes" id="UP000261828"/>
    </source>
</evidence>
<evidence type="ECO:0000313" key="1">
    <source>
        <dbReference type="EMBL" id="RDY59414.1"/>
    </source>
</evidence>
<dbReference type="OrthoDB" id="9773531at2"/>
<keyword evidence="2" id="KW-1185">Reference proteome</keyword>
<dbReference type="Pfam" id="PF22612">
    <property type="entry name" value="GH113"/>
    <property type="match status" value="1"/>
</dbReference>
<comment type="caution">
    <text evidence="1">The sequence shown here is derived from an EMBL/GenBank/DDBJ whole genome shotgun (WGS) entry which is preliminary data.</text>
</comment>
<sequence length="339" mass="40340">MKRLGLLVLCLLQFCCSGSQEIKKINGISFVGSREQVTQEHVDPVVKVNANYAAVMPFGFIRDLHSPNLIFDTDRQWYGETKRGARQYIEKLQDNDIKIMLKPQIWIWRGEFTGDMSMKSEEDWKQLEQLYSDFILTYAELAQETQCEIYCIGTELEEFVKNRPEFWSMLIKKVKEVYKGELTYAANWDEYSRTPFWQSLDYIGVDAYFPLSEERFPTQEELRLGWQPWKTKLEKFSQEKQRPILFTEFGYRSMDYTAKKPWLVDRNDMSVNLKAQADATEVVFKEFWTEDWFAGGFLWKWFIWHDNSGGSTDNRFTPQNKPAEQVLQKYYRTFQQPKL</sequence>
<gene>
    <name evidence="1" type="ORF">DX873_08485</name>
</gene>
<dbReference type="CDD" id="cd19608">
    <property type="entry name" value="GH113_mannanase-like"/>
    <property type="match status" value="1"/>
</dbReference>
<organism evidence="1 2">
    <name type="scientific">Flagellimonas nanhaiensis</name>
    <dbReference type="NCBI Taxonomy" id="2292706"/>
    <lineage>
        <taxon>Bacteria</taxon>
        <taxon>Pseudomonadati</taxon>
        <taxon>Bacteroidota</taxon>
        <taxon>Flavobacteriia</taxon>
        <taxon>Flavobacteriales</taxon>
        <taxon>Flavobacteriaceae</taxon>
        <taxon>Flagellimonas</taxon>
    </lineage>
</organism>
<name>A0A371JPG8_9FLAO</name>
<dbReference type="Gene3D" id="3.20.20.80">
    <property type="entry name" value="Glycosidases"/>
    <property type="match status" value="1"/>
</dbReference>
<dbReference type="InterPro" id="IPR055151">
    <property type="entry name" value="GH113"/>
</dbReference>
<dbReference type="RefSeq" id="WP_116184029.1">
    <property type="nucleotide sequence ID" value="NZ_QTJX01000002.1"/>
</dbReference>
<dbReference type="Proteomes" id="UP000261828">
    <property type="component" value="Unassembled WGS sequence"/>
</dbReference>
<accession>A0A371JPG8</accession>
<keyword evidence="1" id="KW-0378">Hydrolase</keyword>
<dbReference type="AlphaFoldDB" id="A0A371JPG8"/>
<dbReference type="GO" id="GO:0016787">
    <property type="term" value="F:hydrolase activity"/>
    <property type="evidence" value="ECO:0007669"/>
    <property type="project" value="UniProtKB-KW"/>
</dbReference>
<proteinExistence type="predicted"/>